<protein>
    <submittedName>
        <fullName evidence="2">Uncharacterized protein</fullName>
    </submittedName>
</protein>
<feature type="compositionally biased region" description="Basic and acidic residues" evidence="1">
    <location>
        <begin position="10"/>
        <end position="22"/>
    </location>
</feature>
<evidence type="ECO:0000313" key="3">
    <source>
        <dbReference type="Proteomes" id="UP000299102"/>
    </source>
</evidence>
<evidence type="ECO:0000313" key="2">
    <source>
        <dbReference type="EMBL" id="GBP87729.1"/>
    </source>
</evidence>
<keyword evidence="3" id="KW-1185">Reference proteome</keyword>
<reference evidence="2 3" key="1">
    <citation type="journal article" date="2019" name="Commun. Biol.">
        <title>The bagworm genome reveals a unique fibroin gene that provides high tensile strength.</title>
        <authorList>
            <person name="Kono N."/>
            <person name="Nakamura H."/>
            <person name="Ohtoshi R."/>
            <person name="Tomita M."/>
            <person name="Numata K."/>
            <person name="Arakawa K."/>
        </authorList>
    </citation>
    <scope>NUCLEOTIDE SEQUENCE [LARGE SCALE GENOMIC DNA]</scope>
</reference>
<comment type="caution">
    <text evidence="2">The sequence shown here is derived from an EMBL/GenBank/DDBJ whole genome shotgun (WGS) entry which is preliminary data.</text>
</comment>
<gene>
    <name evidence="2" type="ORF">EVAR_19910_1</name>
</gene>
<name>A0A4C1ZLG0_EUMVA</name>
<dbReference type="AlphaFoldDB" id="A0A4C1ZLG0"/>
<dbReference type="EMBL" id="BGZK01001880">
    <property type="protein sequence ID" value="GBP87729.1"/>
    <property type="molecule type" value="Genomic_DNA"/>
</dbReference>
<organism evidence="2 3">
    <name type="scientific">Eumeta variegata</name>
    <name type="common">Bagworm moth</name>
    <name type="synonym">Eumeta japonica</name>
    <dbReference type="NCBI Taxonomy" id="151549"/>
    <lineage>
        <taxon>Eukaryota</taxon>
        <taxon>Metazoa</taxon>
        <taxon>Ecdysozoa</taxon>
        <taxon>Arthropoda</taxon>
        <taxon>Hexapoda</taxon>
        <taxon>Insecta</taxon>
        <taxon>Pterygota</taxon>
        <taxon>Neoptera</taxon>
        <taxon>Endopterygota</taxon>
        <taxon>Lepidoptera</taxon>
        <taxon>Glossata</taxon>
        <taxon>Ditrysia</taxon>
        <taxon>Tineoidea</taxon>
        <taxon>Psychidae</taxon>
        <taxon>Oiketicinae</taxon>
        <taxon>Eumeta</taxon>
    </lineage>
</organism>
<sequence>MKKQINNRNCKRDEEKNREPRLGGVRKIENGTKIAIDCETGIGIKIVAGIRIRRDQNRRRDQNCNPKDQQVQVASVRNLDMFIFFVLTASLAPPTSAHKGQSKPYVGNSRPAVRSDPARETF</sequence>
<dbReference type="Proteomes" id="UP000299102">
    <property type="component" value="Unassembled WGS sequence"/>
</dbReference>
<proteinExistence type="predicted"/>
<evidence type="ECO:0000256" key="1">
    <source>
        <dbReference type="SAM" id="MobiDB-lite"/>
    </source>
</evidence>
<feature type="region of interest" description="Disordered" evidence="1">
    <location>
        <begin position="1"/>
        <end position="22"/>
    </location>
</feature>
<accession>A0A4C1ZLG0</accession>
<feature type="region of interest" description="Disordered" evidence="1">
    <location>
        <begin position="94"/>
        <end position="122"/>
    </location>
</feature>